<feature type="compositionally biased region" description="Polar residues" evidence="3">
    <location>
        <begin position="1569"/>
        <end position="1585"/>
    </location>
</feature>
<dbReference type="Pfam" id="PF13934">
    <property type="entry name" value="ELYS"/>
    <property type="match status" value="1"/>
</dbReference>
<proteinExistence type="predicted"/>
<feature type="domain" description="ELYS-like" evidence="4">
    <location>
        <begin position="755"/>
        <end position="983"/>
    </location>
</feature>
<feature type="region of interest" description="Disordered" evidence="3">
    <location>
        <begin position="1722"/>
        <end position="1812"/>
    </location>
</feature>
<evidence type="ECO:0008006" key="8">
    <source>
        <dbReference type="Google" id="ProtNLM"/>
    </source>
</evidence>
<feature type="compositionally biased region" description="Basic and acidic residues" evidence="3">
    <location>
        <begin position="1369"/>
        <end position="1390"/>
    </location>
</feature>
<evidence type="ECO:0000256" key="2">
    <source>
        <dbReference type="ARBA" id="ARBA00023242"/>
    </source>
</evidence>
<feature type="domain" description="ELYS beta-propeller" evidence="5">
    <location>
        <begin position="9"/>
        <end position="514"/>
    </location>
</feature>
<feature type="compositionally biased region" description="Basic residues" evidence="3">
    <location>
        <begin position="2301"/>
        <end position="2313"/>
    </location>
</feature>
<dbReference type="Gene3D" id="2.130.10.10">
    <property type="entry name" value="YVTN repeat-like/Quinoprotein amine dehydrogenase"/>
    <property type="match status" value="1"/>
</dbReference>
<feature type="compositionally biased region" description="Low complexity" evidence="3">
    <location>
        <begin position="1760"/>
        <end position="1771"/>
    </location>
</feature>
<dbReference type="InterPro" id="IPR025151">
    <property type="entry name" value="ELYS_dom"/>
</dbReference>
<dbReference type="InterPro" id="IPR052620">
    <property type="entry name" value="ELYS/MEL-28_NucAsmblyFactor"/>
</dbReference>
<feature type="region of interest" description="Disordered" evidence="3">
    <location>
        <begin position="1569"/>
        <end position="1590"/>
    </location>
</feature>
<dbReference type="SUPFAM" id="SSF50978">
    <property type="entry name" value="WD40 repeat-like"/>
    <property type="match status" value="1"/>
</dbReference>
<evidence type="ECO:0000259" key="4">
    <source>
        <dbReference type="Pfam" id="PF13934"/>
    </source>
</evidence>
<evidence type="ECO:0000256" key="1">
    <source>
        <dbReference type="ARBA" id="ARBA00004123"/>
    </source>
</evidence>
<gene>
    <name evidence="6" type="primary">AUGUSTUS-3.0.2_33213</name>
    <name evidence="6" type="ORF">TcasGA2_TC033213</name>
</gene>
<feature type="compositionally biased region" description="Basic and acidic residues" evidence="3">
    <location>
        <begin position="2288"/>
        <end position="2300"/>
    </location>
</feature>
<feature type="compositionally biased region" description="Polar residues" evidence="3">
    <location>
        <begin position="2080"/>
        <end position="2105"/>
    </location>
</feature>
<dbReference type="InterPro" id="IPR036322">
    <property type="entry name" value="WD40_repeat_dom_sf"/>
</dbReference>
<name>A0A139WH98_TRICA</name>
<protein>
    <recommendedName>
        <fullName evidence="8">Protein ELYS</fullName>
    </recommendedName>
</protein>
<dbReference type="PANTHER" id="PTHR21583:SF8">
    <property type="entry name" value="PROTEIN ELYS"/>
    <property type="match status" value="1"/>
</dbReference>
<feature type="compositionally biased region" description="Basic and acidic residues" evidence="3">
    <location>
        <begin position="2151"/>
        <end position="2162"/>
    </location>
</feature>
<feature type="region of interest" description="Disordered" evidence="3">
    <location>
        <begin position="1262"/>
        <end position="1393"/>
    </location>
</feature>
<feature type="region of interest" description="Disordered" evidence="3">
    <location>
        <begin position="1826"/>
        <end position="1943"/>
    </location>
</feature>
<keyword evidence="2" id="KW-0539">Nucleus</keyword>
<feature type="compositionally biased region" description="Polar residues" evidence="3">
    <location>
        <begin position="1145"/>
        <end position="1154"/>
    </location>
</feature>
<dbReference type="PANTHER" id="PTHR21583">
    <property type="entry name" value="ELYS PROTEIN"/>
    <property type="match status" value="1"/>
</dbReference>
<feature type="compositionally biased region" description="Acidic residues" evidence="3">
    <location>
        <begin position="1827"/>
        <end position="1842"/>
    </location>
</feature>
<reference evidence="6 7" key="2">
    <citation type="journal article" date="2010" name="Nucleic Acids Res.">
        <title>BeetleBase in 2010: revisions to provide comprehensive genomic information for Tribolium castaneum.</title>
        <authorList>
            <person name="Kim H.S."/>
            <person name="Murphy T."/>
            <person name="Xia J."/>
            <person name="Caragea D."/>
            <person name="Park Y."/>
            <person name="Beeman R.W."/>
            <person name="Lorenzen M.D."/>
            <person name="Butcher S."/>
            <person name="Manak J.R."/>
            <person name="Brown S.J."/>
        </authorList>
    </citation>
    <scope>GENOME REANNOTATION</scope>
    <source>
        <strain evidence="6 7">Georgia GA2</strain>
    </source>
</reference>
<feature type="compositionally biased region" description="Basic and acidic residues" evidence="3">
    <location>
        <begin position="2020"/>
        <end position="2030"/>
    </location>
</feature>
<dbReference type="InterPro" id="IPR015943">
    <property type="entry name" value="WD40/YVTN_repeat-like_dom_sf"/>
</dbReference>
<feature type="compositionally biased region" description="Basic and acidic residues" evidence="3">
    <location>
        <begin position="1309"/>
        <end position="1339"/>
    </location>
</feature>
<comment type="subcellular location">
    <subcellularLocation>
        <location evidence="1">Nucleus</location>
    </subcellularLocation>
</comment>
<reference evidence="6 7" key="1">
    <citation type="journal article" date="2008" name="Nature">
        <title>The genome of the model beetle and pest Tribolium castaneum.</title>
        <authorList>
            <consortium name="Tribolium Genome Sequencing Consortium"/>
            <person name="Richards S."/>
            <person name="Gibbs R.A."/>
            <person name="Weinstock G.M."/>
            <person name="Brown S.J."/>
            <person name="Denell R."/>
            <person name="Beeman R.W."/>
            <person name="Gibbs R."/>
            <person name="Beeman R.W."/>
            <person name="Brown S.J."/>
            <person name="Bucher G."/>
            <person name="Friedrich M."/>
            <person name="Grimmelikhuijzen C.J."/>
            <person name="Klingler M."/>
            <person name="Lorenzen M."/>
            <person name="Richards S."/>
            <person name="Roth S."/>
            <person name="Schroder R."/>
            <person name="Tautz D."/>
            <person name="Zdobnov E.M."/>
            <person name="Muzny D."/>
            <person name="Gibbs R.A."/>
            <person name="Weinstock G.M."/>
            <person name="Attaway T."/>
            <person name="Bell S."/>
            <person name="Buhay C.J."/>
            <person name="Chandrabose M.N."/>
            <person name="Chavez D."/>
            <person name="Clerk-Blankenburg K.P."/>
            <person name="Cree A."/>
            <person name="Dao M."/>
            <person name="Davis C."/>
            <person name="Chacko J."/>
            <person name="Dinh H."/>
            <person name="Dugan-Rocha S."/>
            <person name="Fowler G."/>
            <person name="Garner T.T."/>
            <person name="Garnes J."/>
            <person name="Gnirke A."/>
            <person name="Hawes A."/>
            <person name="Hernandez J."/>
            <person name="Hines S."/>
            <person name="Holder M."/>
            <person name="Hume J."/>
            <person name="Jhangiani S.N."/>
            <person name="Joshi V."/>
            <person name="Khan Z.M."/>
            <person name="Jackson L."/>
            <person name="Kovar C."/>
            <person name="Kowis A."/>
            <person name="Lee S."/>
            <person name="Lewis L.R."/>
            <person name="Margolis J."/>
            <person name="Morgan M."/>
            <person name="Nazareth L.V."/>
            <person name="Nguyen N."/>
            <person name="Okwuonu G."/>
            <person name="Parker D."/>
            <person name="Richards S."/>
            <person name="Ruiz S.J."/>
            <person name="Santibanez J."/>
            <person name="Savard J."/>
            <person name="Scherer S.E."/>
            <person name="Schneider B."/>
            <person name="Sodergren E."/>
            <person name="Tautz D."/>
            <person name="Vattahil S."/>
            <person name="Villasana D."/>
            <person name="White C.S."/>
            <person name="Wright R."/>
            <person name="Park Y."/>
            <person name="Beeman R.W."/>
            <person name="Lord J."/>
            <person name="Oppert B."/>
            <person name="Lorenzen M."/>
            <person name="Brown S."/>
            <person name="Wang L."/>
            <person name="Savard J."/>
            <person name="Tautz D."/>
            <person name="Richards S."/>
            <person name="Weinstock G."/>
            <person name="Gibbs R.A."/>
            <person name="Liu Y."/>
            <person name="Worley K."/>
            <person name="Weinstock G."/>
            <person name="Elsik C.G."/>
            <person name="Reese J.T."/>
            <person name="Elhaik E."/>
            <person name="Landan G."/>
            <person name="Graur D."/>
            <person name="Arensburger P."/>
            <person name="Atkinson P."/>
            <person name="Beeman R.W."/>
            <person name="Beidler J."/>
            <person name="Brown S.J."/>
            <person name="Demuth J.P."/>
            <person name="Drury D.W."/>
            <person name="Du Y.Z."/>
            <person name="Fujiwara H."/>
            <person name="Lorenzen M."/>
            <person name="Maselli V."/>
            <person name="Osanai M."/>
            <person name="Park Y."/>
            <person name="Robertson H.M."/>
            <person name="Tu Z."/>
            <person name="Wang J.J."/>
            <person name="Wang S."/>
            <person name="Richards S."/>
            <person name="Song H."/>
            <person name="Zhang L."/>
            <person name="Sodergren E."/>
            <person name="Werner D."/>
            <person name="Stanke M."/>
            <person name="Morgenstern B."/>
            <person name="Solovyev V."/>
            <person name="Kosarev P."/>
            <person name="Brown G."/>
            <person name="Chen H.C."/>
            <person name="Ermolaeva O."/>
            <person name="Hlavina W."/>
            <person name="Kapustin Y."/>
            <person name="Kiryutin B."/>
            <person name="Kitts P."/>
            <person name="Maglott D."/>
            <person name="Pruitt K."/>
            <person name="Sapojnikov V."/>
            <person name="Souvorov A."/>
            <person name="Mackey A.J."/>
            <person name="Waterhouse R.M."/>
            <person name="Wyder S."/>
            <person name="Zdobnov E.M."/>
            <person name="Zdobnov E.M."/>
            <person name="Wyder S."/>
            <person name="Kriventseva E.V."/>
            <person name="Kadowaki T."/>
            <person name="Bork P."/>
            <person name="Aranda M."/>
            <person name="Bao R."/>
            <person name="Beermann A."/>
            <person name="Berns N."/>
            <person name="Bolognesi R."/>
            <person name="Bonneton F."/>
            <person name="Bopp D."/>
            <person name="Brown S.J."/>
            <person name="Bucher G."/>
            <person name="Butts T."/>
            <person name="Chaumot A."/>
            <person name="Denell R.E."/>
            <person name="Ferrier D.E."/>
            <person name="Friedrich M."/>
            <person name="Gordon C.M."/>
            <person name="Jindra M."/>
            <person name="Klingler M."/>
            <person name="Lan Q."/>
            <person name="Lattorff H.M."/>
            <person name="Laudet V."/>
            <person name="von Levetsow C."/>
            <person name="Liu Z."/>
            <person name="Lutz R."/>
            <person name="Lynch J.A."/>
            <person name="da Fonseca R.N."/>
            <person name="Posnien N."/>
            <person name="Reuter R."/>
            <person name="Roth S."/>
            <person name="Savard J."/>
            <person name="Schinko J.B."/>
            <person name="Schmitt C."/>
            <person name="Schoppmeier M."/>
            <person name="Schroder R."/>
            <person name="Shippy T.D."/>
            <person name="Simonnet F."/>
            <person name="Marques-Souza H."/>
            <person name="Tautz D."/>
            <person name="Tomoyasu Y."/>
            <person name="Trauner J."/>
            <person name="Van der Zee M."/>
            <person name="Vervoort M."/>
            <person name="Wittkopp N."/>
            <person name="Wimmer E.A."/>
            <person name="Yang X."/>
            <person name="Jones A.K."/>
            <person name="Sattelle D.B."/>
            <person name="Ebert P.R."/>
            <person name="Nelson D."/>
            <person name="Scott J.G."/>
            <person name="Beeman R.W."/>
            <person name="Muthukrishnan S."/>
            <person name="Kramer K.J."/>
            <person name="Arakane Y."/>
            <person name="Beeman R.W."/>
            <person name="Zhu Q."/>
            <person name="Hogenkamp D."/>
            <person name="Dixit R."/>
            <person name="Oppert B."/>
            <person name="Jiang H."/>
            <person name="Zou Z."/>
            <person name="Marshall J."/>
            <person name="Elpidina E."/>
            <person name="Vinokurov K."/>
            <person name="Oppert C."/>
            <person name="Zou Z."/>
            <person name="Evans J."/>
            <person name="Lu Z."/>
            <person name="Zhao P."/>
            <person name="Sumathipala N."/>
            <person name="Altincicek B."/>
            <person name="Vilcinskas A."/>
            <person name="Williams M."/>
            <person name="Hultmark D."/>
            <person name="Hetru C."/>
            <person name="Jiang H."/>
            <person name="Grimmelikhuijzen C.J."/>
            <person name="Hauser F."/>
            <person name="Cazzamali G."/>
            <person name="Williamson M."/>
            <person name="Park Y."/>
            <person name="Li B."/>
            <person name="Tanaka Y."/>
            <person name="Predel R."/>
            <person name="Neupert S."/>
            <person name="Schachtner J."/>
            <person name="Verleyen P."/>
            <person name="Raible F."/>
            <person name="Bork P."/>
            <person name="Friedrich M."/>
            <person name="Walden K.K."/>
            <person name="Robertson H.M."/>
            <person name="Angeli S."/>
            <person name="Foret S."/>
            <person name="Bucher G."/>
            <person name="Schuetz S."/>
            <person name="Maleszka R."/>
            <person name="Wimmer E.A."/>
            <person name="Beeman R.W."/>
            <person name="Lorenzen M."/>
            <person name="Tomoyasu Y."/>
            <person name="Miller S.C."/>
            <person name="Grossmann D."/>
            <person name="Bucher G."/>
        </authorList>
    </citation>
    <scope>NUCLEOTIDE SEQUENCE [LARGE SCALE GENOMIC DNA]</scope>
    <source>
        <strain evidence="6 7">Georgia GA2</strain>
    </source>
</reference>
<feature type="compositionally biased region" description="Low complexity" evidence="3">
    <location>
        <begin position="2259"/>
        <end position="2270"/>
    </location>
</feature>
<feature type="compositionally biased region" description="Basic and acidic residues" evidence="3">
    <location>
        <begin position="1843"/>
        <end position="1943"/>
    </location>
</feature>
<feature type="compositionally biased region" description="Polar residues" evidence="3">
    <location>
        <begin position="1791"/>
        <end position="1804"/>
    </location>
</feature>
<dbReference type="EMBL" id="KQ971343">
    <property type="protein sequence ID" value="KYB27370.1"/>
    <property type="molecule type" value="Genomic_DNA"/>
</dbReference>
<evidence type="ECO:0000256" key="3">
    <source>
        <dbReference type="SAM" id="MobiDB-lite"/>
    </source>
</evidence>
<evidence type="ECO:0000259" key="5">
    <source>
        <dbReference type="Pfam" id="PF16687"/>
    </source>
</evidence>
<organism evidence="6 7">
    <name type="scientific">Tribolium castaneum</name>
    <name type="common">Red flour beetle</name>
    <dbReference type="NCBI Taxonomy" id="7070"/>
    <lineage>
        <taxon>Eukaryota</taxon>
        <taxon>Metazoa</taxon>
        <taxon>Ecdysozoa</taxon>
        <taxon>Arthropoda</taxon>
        <taxon>Hexapoda</taxon>
        <taxon>Insecta</taxon>
        <taxon>Pterygota</taxon>
        <taxon>Neoptera</taxon>
        <taxon>Endopterygota</taxon>
        <taxon>Coleoptera</taxon>
        <taxon>Polyphaga</taxon>
        <taxon>Cucujiformia</taxon>
        <taxon>Tenebrionidae</taxon>
        <taxon>Tenebrionidae incertae sedis</taxon>
        <taxon>Tribolium</taxon>
    </lineage>
</organism>
<keyword evidence="7" id="KW-1185">Reference proteome</keyword>
<feature type="region of interest" description="Disordered" evidence="3">
    <location>
        <begin position="2184"/>
        <end position="2313"/>
    </location>
</feature>
<evidence type="ECO:0000313" key="7">
    <source>
        <dbReference type="Proteomes" id="UP000007266"/>
    </source>
</evidence>
<feature type="compositionally biased region" description="Basic and acidic residues" evidence="3">
    <location>
        <begin position="2119"/>
        <end position="2135"/>
    </location>
</feature>
<dbReference type="STRING" id="7070.A0A139WH98"/>
<feature type="compositionally biased region" description="Basic and acidic residues" evidence="3">
    <location>
        <begin position="1773"/>
        <end position="1786"/>
    </location>
</feature>
<feature type="region of interest" description="Disordered" evidence="3">
    <location>
        <begin position="1518"/>
        <end position="1553"/>
    </location>
</feature>
<sequence>MSLSVKKIINLPEAAIKFLEPDETEEGLPYECKTIGGVLRGNDYVWLSNGPHLTAINTKMGCQVGAWSFGWVLKDSNTKVVCVDVIQRPNGRLPFLAVGIDCDLSGGMICIFDFATSKIIRAIHVTDKITCLHVIDPGHDVFTLPSPLRNFDGIIAVGTAGGDVFLVDICRQICDEGLTLSGVDKIRDELNPCQLSHITSKDICKIEFHKEFAIRNSQHLAIHLNFVFENVTKHFTLKGPKGDDRIHVSKDEVAVSALYYCPQLGSLLVGYNFGAFQLYNLMNLELIYTSPVCDEHIPISHFAIQEPADDPRPVCYIWAVYSTDEQFPSCLPLAVMYAFSYHSKEYHEGYGFLYQDFSSAGVHFQMELGVPEGHKRSKQRGGRCLKVNSIARGLVNREGPQHDSNEDSLTLCVFVWDVWYSSKESDTFVAVFDLNQWYKEQMPSVLNSQYSSTYMLHIYLNELINNATHRNEPIVDVHIDTKSIQQFTRPQKLEEYFHPNSLSFRLSCLRETDVISLYNCGVQKALLAQIESSGPACVIEPAEIYQELVGLGLVPLFIDLPVNTPVSTNQQREVILSTALENRMVGWLCKCASEWANGSFLSTGCSLDLLINWAFQRATVLKTNADKFCVPLFDFSGTRLDKNTNNLLNTCVRQLKSLCSIYAFIIDHFSAFIPHLEVVEQRKSLEAVSTYFEVLQWFFNVGLLPECPITAYPRSDDFERISAPYPAEMLTEFYNHRRGLLKILNEENFASSDSVLFIDNLIERECGGKSLEEQWRNDGGNGLYPPPSLQALLRTYLIDNVDLSYKHSVIIYVFLDLAMTLDQDRYKHVITYLIKFPAVFKVTPSRIKIIQALWQLDHSDFNTAMGLLLDPLVSSQDLDDWHHKIVLRALMLQKQHNFALLYMQIRKPVPTDEEDILTAISLYVANNMLDEAFYFEKQYTNQLGGKKLLLHLLNECKKNNKLRPLIYRSFNSCDEDVFLKYLRNLKDPTADDLHVYYHILRSRFLEAFESHNRTVPKQIETQGLFGQENATARDKLVYSFKKMLPDVTRNLLDFCHREKNKTWQQVSRPTPMSVFVLNLNENVKYKSTLIGAALEKARQTFNESLSDKIGFRTEETPFLRTPTAEVSSRRSSVVVVNPKIESVQKSSDICTPPSSKRLKLSPRVSASLPSSIPTKLETPLVKRKTPRVREEAVERFNATTPHSILKVKTPSKQFEDSFKEFEKLEYTPVSSVTKKKGLGLSPRKSISKHTPVVRFEGFLSSDSSTLNNSSVTEKESTSPAVNASLDTKNSSSKNTSTEDEVFYSPEASLEEKQSVELENKDETVEITKLDLEETPEEKQASPVYSPRSRRSYKGSISPVRSSPRLQRSIVKETVEEPLNSKEEDAEKDESTSSLEQIIASPLQKLRPRRSLCRKVLETNALNRVLNSPLDSPKSRKSKVATTSEETTEKVVIESTMKFEDGEEMHKTSFTTKHNVTKSLIESDLDSSDFSFQYANTKECLSDSMLNYINNANRSHLEDGEKITDSGNNHVEEESVKEVEEKSNGNEEIPESVSVTNSKSFAHSVLDSTTEEVSVSNGPHCINSSEENAESEVMEVDDEVEIIEEKPDAEKSDEPVYTTLKNTTFEEPKETDRELIYDEGKEEKAQSFERETVDPGMNVFEISEDLSLNDGFLVEQEVTLEENDLCYGQQNTLENVLEENMTTETCVTSTSLNALEKNILNESLEEEESNEENKSRTPEQNKSNDVIEIGSSSEEEKSKDGSSASSSPASNENSEEKLEVSYERNIYDAEYDSSNSYEQHNSEISENSDDYKYENTRQGFGLFKSAFIEEEVDETDDSESDKDNEERIYENVEREEEIQTEKEANQRDNEESAKEKLDPEETEKQRDQEESKEKNLEKAADEEKEIEPREECPSNKRTENDETEKQESHTETVEENLIEDKIPNEEECGNMSAEMEELHYSTHTESEDQQEIQDLKESTREENVLNKTVPQDPLDLEFLPTETEICILDKTNFGLVSSDKESNIKLERTDQLSDTQPIKKPHKTQTSPDICILDKTHLEPDKEEISTPKKARSRKNKLETTDQLSETLDSTTQSVRKLRSRTISTEESPKPVVTLRKRSASVDEVKSSEKVSEVGVRKGRSRRAASTTPLPKIEEEGGKKSLLEDYSMTRRVTRRQMAVLKEICDEGEKSGLKSIDPIVLPEGKPESEEQNYETSPTSFRRSRRRRSTSQASDTSQISRSKTPPDGNLGEGRVTRSRAKSVSSEDSILDSSQPGKVSKRKISAKTSLAEIKEEPGRGEKSVVPKKRTRKNSSQI</sequence>
<dbReference type="OrthoDB" id="6513151at2759"/>
<feature type="compositionally biased region" description="Basic and acidic residues" evidence="3">
    <location>
        <begin position="1518"/>
        <end position="1544"/>
    </location>
</feature>
<feature type="region of interest" description="Disordered" evidence="3">
    <location>
        <begin position="1426"/>
        <end position="1446"/>
    </location>
</feature>
<feature type="compositionally biased region" description="Polar residues" evidence="3">
    <location>
        <begin position="1277"/>
        <end position="1286"/>
    </location>
</feature>
<dbReference type="InParanoid" id="A0A139WH98"/>
<feature type="region of interest" description="Disordered" evidence="3">
    <location>
        <begin position="2020"/>
        <end position="2162"/>
    </location>
</feature>
<dbReference type="OMA" id="SFIMGIW"/>
<dbReference type="Proteomes" id="UP000007266">
    <property type="component" value="Linkage group 5"/>
</dbReference>
<feature type="compositionally biased region" description="Basic and acidic residues" evidence="3">
    <location>
        <begin position="2051"/>
        <end position="2066"/>
    </location>
</feature>
<evidence type="ECO:0000313" key="6">
    <source>
        <dbReference type="EMBL" id="KYB27370.1"/>
    </source>
</evidence>
<dbReference type="InterPro" id="IPR032040">
    <property type="entry name" value="ELYS-bb"/>
</dbReference>
<dbReference type="Pfam" id="PF16687">
    <property type="entry name" value="ELYS-bb"/>
    <property type="match status" value="1"/>
</dbReference>
<dbReference type="GO" id="GO:0005634">
    <property type="term" value="C:nucleus"/>
    <property type="evidence" value="ECO:0007669"/>
    <property type="project" value="UniProtKB-SubCell"/>
</dbReference>
<feature type="region of interest" description="Disordered" evidence="3">
    <location>
        <begin position="1145"/>
        <end position="1171"/>
    </location>
</feature>
<accession>A0A139WH98</accession>
<dbReference type="KEGG" id="tca:661465"/>